<dbReference type="RefSeq" id="XP_050944178.1">
    <property type="nucleotide sequence ID" value="XM_051088221.1"/>
</dbReference>
<feature type="compositionally biased region" description="Basic and acidic residues" evidence="1">
    <location>
        <begin position="78"/>
        <end position="94"/>
    </location>
</feature>
<keyword evidence="2" id="KW-1133">Transmembrane helix</keyword>
<evidence type="ECO:0000256" key="2">
    <source>
        <dbReference type="SAM" id="Phobius"/>
    </source>
</evidence>
<keyword evidence="2" id="KW-0472">Membrane</keyword>
<dbReference type="Proteomes" id="UP001652600">
    <property type="component" value="Chromosome 8"/>
</dbReference>
<proteinExistence type="predicted"/>
<dbReference type="GeneID" id="103502437"/>
<accession>A0ABM3L2B9</accession>
<feature type="transmembrane region" description="Helical" evidence="2">
    <location>
        <begin position="141"/>
        <end position="160"/>
    </location>
</feature>
<keyword evidence="2" id="KW-0812">Transmembrane</keyword>
<feature type="region of interest" description="Disordered" evidence="1">
    <location>
        <begin position="76"/>
        <end position="99"/>
    </location>
</feature>
<reference evidence="4" key="1">
    <citation type="submission" date="2025-08" db="UniProtKB">
        <authorList>
            <consortium name="RefSeq"/>
        </authorList>
    </citation>
    <scope>IDENTIFICATION</scope>
    <source>
        <tissue evidence="4">Stem</tissue>
    </source>
</reference>
<gene>
    <name evidence="4" type="primary">LOC103502437</name>
</gene>
<protein>
    <submittedName>
        <fullName evidence="4">Protein FATTY ACID EXPORT 1, chloroplastic isoform X2</fullName>
    </submittedName>
</protein>
<name>A0ABM3L2B9_CUCME</name>
<evidence type="ECO:0000313" key="3">
    <source>
        <dbReference type="Proteomes" id="UP001652600"/>
    </source>
</evidence>
<organism evidence="3 4">
    <name type="scientific">Cucumis melo</name>
    <name type="common">Muskmelon</name>
    <dbReference type="NCBI Taxonomy" id="3656"/>
    <lineage>
        <taxon>Eukaryota</taxon>
        <taxon>Viridiplantae</taxon>
        <taxon>Streptophyta</taxon>
        <taxon>Embryophyta</taxon>
        <taxon>Tracheophyta</taxon>
        <taxon>Spermatophyta</taxon>
        <taxon>Magnoliopsida</taxon>
        <taxon>eudicotyledons</taxon>
        <taxon>Gunneridae</taxon>
        <taxon>Pentapetalae</taxon>
        <taxon>rosids</taxon>
        <taxon>fabids</taxon>
        <taxon>Cucurbitales</taxon>
        <taxon>Cucurbitaceae</taxon>
        <taxon>Benincaseae</taxon>
        <taxon>Cucumis</taxon>
    </lineage>
</organism>
<keyword evidence="3" id="KW-1185">Reference proteome</keyword>
<sequence length="177" mass="19152">MAATASQFSCLCAINRGFRLQHRRPFLASRPSLSFPKFSIVMSVEGSGSNAADSQTKTTLSYATDVSESQVATNSYPDVEKSPDVGNLENEKLQEPGGVGAVPKRTAKIHDFCFGIPFVFTASFFWNSYQTYLLTKNVFPTAIYAALSAAMLCFYLYVVISGGNPPPKKLKPSPSAA</sequence>
<feature type="transmembrane region" description="Helical" evidence="2">
    <location>
        <begin position="112"/>
        <end position="129"/>
    </location>
</feature>
<evidence type="ECO:0000313" key="4">
    <source>
        <dbReference type="RefSeq" id="XP_050944178.1"/>
    </source>
</evidence>
<evidence type="ECO:0000256" key="1">
    <source>
        <dbReference type="SAM" id="MobiDB-lite"/>
    </source>
</evidence>